<dbReference type="KEGG" id="blac:94345369"/>
<dbReference type="GeneID" id="94345369"/>
<dbReference type="Proteomes" id="UP000294530">
    <property type="component" value="Unassembled WGS sequence"/>
</dbReference>
<dbReference type="EMBL" id="SHOA02000014">
    <property type="protein sequence ID" value="TDH67140.1"/>
    <property type="molecule type" value="Genomic_DNA"/>
</dbReference>
<keyword evidence="3" id="KW-1185">Reference proteome</keyword>
<feature type="compositionally biased region" description="Acidic residues" evidence="1">
    <location>
        <begin position="58"/>
        <end position="71"/>
    </location>
</feature>
<evidence type="ECO:0000256" key="1">
    <source>
        <dbReference type="SAM" id="MobiDB-lite"/>
    </source>
</evidence>
<gene>
    <name evidence="2" type="ORF">CCR75_001596</name>
</gene>
<proteinExistence type="predicted"/>
<dbReference type="RefSeq" id="XP_067816639.1">
    <property type="nucleotide sequence ID" value="XM_067959698.1"/>
</dbReference>
<comment type="caution">
    <text evidence="2">The sequence shown here is derived from an EMBL/GenBank/DDBJ whole genome shotgun (WGS) entry which is preliminary data.</text>
</comment>
<feature type="region of interest" description="Disordered" evidence="1">
    <location>
        <begin position="1"/>
        <end position="77"/>
    </location>
</feature>
<dbReference type="AlphaFoldDB" id="A0A976ID43"/>
<organism evidence="2 3">
    <name type="scientific">Bremia lactucae</name>
    <name type="common">Lettuce downy mildew</name>
    <dbReference type="NCBI Taxonomy" id="4779"/>
    <lineage>
        <taxon>Eukaryota</taxon>
        <taxon>Sar</taxon>
        <taxon>Stramenopiles</taxon>
        <taxon>Oomycota</taxon>
        <taxon>Peronosporomycetes</taxon>
        <taxon>Peronosporales</taxon>
        <taxon>Peronosporaceae</taxon>
        <taxon>Bremia</taxon>
    </lineage>
</organism>
<evidence type="ECO:0000313" key="2">
    <source>
        <dbReference type="EMBL" id="TDH67140.1"/>
    </source>
</evidence>
<protein>
    <submittedName>
        <fullName evidence="2">Uncharacterized protein</fullName>
    </submittedName>
</protein>
<accession>A0A976ID43</accession>
<feature type="compositionally biased region" description="Basic and acidic residues" evidence="1">
    <location>
        <begin position="8"/>
        <end position="20"/>
    </location>
</feature>
<name>A0A976ID43_BRELC</name>
<feature type="compositionally biased region" description="Acidic residues" evidence="1">
    <location>
        <begin position="27"/>
        <end position="50"/>
    </location>
</feature>
<reference evidence="2 3" key="1">
    <citation type="journal article" date="2021" name="Genome Biol.">
        <title>AFLAP: assembly-free linkage analysis pipeline using k-mers from genome sequencing data.</title>
        <authorList>
            <person name="Fletcher K."/>
            <person name="Zhang L."/>
            <person name="Gil J."/>
            <person name="Han R."/>
            <person name="Cavanaugh K."/>
            <person name="Michelmore R."/>
        </authorList>
    </citation>
    <scope>NUCLEOTIDE SEQUENCE [LARGE SCALE GENOMIC DNA]</scope>
    <source>
        <strain evidence="2 3">SF5</strain>
    </source>
</reference>
<evidence type="ECO:0000313" key="3">
    <source>
        <dbReference type="Proteomes" id="UP000294530"/>
    </source>
</evidence>
<sequence length="134" mass="15132">MTVSTSATKEKPLSTKERNETSQAPGNDEETSQSSENEDESTGDQEGTEDDGAKESNNESEEGKDDEDGEKEDYYYLPINESNYDEVPYSIQSSYVFVLEDALGIAFERLHPRDETLLGKHAIRWQPTLPPQHR</sequence>